<feature type="transmembrane region" description="Helical" evidence="8">
    <location>
        <begin position="232"/>
        <end position="252"/>
    </location>
</feature>
<keyword evidence="5 8" id="KW-0812">Transmembrane</keyword>
<evidence type="ECO:0000259" key="9">
    <source>
        <dbReference type="PROSITE" id="PS50928"/>
    </source>
</evidence>
<evidence type="ECO:0000256" key="5">
    <source>
        <dbReference type="ARBA" id="ARBA00022692"/>
    </source>
</evidence>
<feature type="transmembrane region" description="Helical" evidence="8">
    <location>
        <begin position="12"/>
        <end position="31"/>
    </location>
</feature>
<dbReference type="Pfam" id="PF00528">
    <property type="entry name" value="BPD_transp_1"/>
    <property type="match status" value="1"/>
</dbReference>
<feature type="transmembrane region" description="Helical" evidence="8">
    <location>
        <begin position="460"/>
        <end position="485"/>
    </location>
</feature>
<dbReference type="GO" id="GO:0005886">
    <property type="term" value="C:plasma membrane"/>
    <property type="evidence" value="ECO:0007669"/>
    <property type="project" value="UniProtKB-SubCell"/>
</dbReference>
<keyword evidence="4" id="KW-0997">Cell inner membrane</keyword>
<comment type="similarity">
    <text evidence="8">Belongs to the binding-protein-dependent transport system permease family.</text>
</comment>
<evidence type="ECO:0000256" key="2">
    <source>
        <dbReference type="ARBA" id="ARBA00022448"/>
    </source>
</evidence>
<dbReference type="Gene3D" id="1.10.3720.10">
    <property type="entry name" value="MetI-like"/>
    <property type="match status" value="2"/>
</dbReference>
<dbReference type="AlphaFoldDB" id="A0AAE6UIB5"/>
<evidence type="ECO:0000313" key="10">
    <source>
        <dbReference type="EMBL" id="QGR03162.1"/>
    </source>
</evidence>
<name>A0AAE6UIB5_EHRRU</name>
<dbReference type="EMBL" id="CP033455">
    <property type="protein sequence ID" value="QGR03162.1"/>
    <property type="molecule type" value="Genomic_DNA"/>
</dbReference>
<comment type="subcellular location">
    <subcellularLocation>
        <location evidence="1">Cell inner membrane</location>
        <topology evidence="1">Multi-pass membrane protein</topology>
    </subcellularLocation>
    <subcellularLocation>
        <location evidence="8">Cell membrane</location>
        <topology evidence="8">Multi-pass membrane protein</topology>
    </subcellularLocation>
</comment>
<dbReference type="SUPFAM" id="SSF161098">
    <property type="entry name" value="MetI-like"/>
    <property type="match status" value="2"/>
</dbReference>
<feature type="transmembrane region" description="Helical" evidence="8">
    <location>
        <begin position="391"/>
        <end position="411"/>
    </location>
</feature>
<evidence type="ECO:0000256" key="7">
    <source>
        <dbReference type="ARBA" id="ARBA00023136"/>
    </source>
</evidence>
<feature type="transmembrane region" description="Helical" evidence="8">
    <location>
        <begin position="282"/>
        <end position="311"/>
    </location>
</feature>
<organism evidence="10 11">
    <name type="scientific">Ehrlichia ruminantium</name>
    <name type="common">heartwater rickettsia</name>
    <name type="synonym">Cowdria ruminantium</name>
    <dbReference type="NCBI Taxonomy" id="779"/>
    <lineage>
        <taxon>Bacteria</taxon>
        <taxon>Pseudomonadati</taxon>
        <taxon>Pseudomonadota</taxon>
        <taxon>Alphaproteobacteria</taxon>
        <taxon>Rickettsiales</taxon>
        <taxon>Anaplasmataceae</taxon>
        <taxon>Ehrlichia</taxon>
    </lineage>
</organism>
<dbReference type="InterPro" id="IPR035906">
    <property type="entry name" value="MetI-like_sf"/>
</dbReference>
<evidence type="ECO:0000256" key="1">
    <source>
        <dbReference type="ARBA" id="ARBA00004429"/>
    </source>
</evidence>
<dbReference type="PANTHER" id="PTHR43357">
    <property type="entry name" value="INNER MEMBRANE ABC TRANSPORTER PERMEASE PROTEIN YDCV"/>
    <property type="match status" value="1"/>
</dbReference>
<feature type="transmembrane region" description="Helical" evidence="8">
    <location>
        <begin position="86"/>
        <end position="107"/>
    </location>
</feature>
<evidence type="ECO:0000256" key="4">
    <source>
        <dbReference type="ARBA" id="ARBA00022519"/>
    </source>
</evidence>
<sequence>MSFISLARNVFIYVSIGLFIAPIFSLISVILTENQVVDLFAYIFSEYTVNTVILMLGVGVLTLVVGIATAWFVTYYSFPGRKFFEVALFLPLSIPGYIVAYVYVNIFEFSGPVQSFLRSMFHWHKGDYYFPSVKSLTCGVIIIGFNLYPYVYMLVRTGLIAIRSTIAVATTLCASRYKILTAIGLPTIRPAIAAGMSFVLMEVISDFGTPQFLAIDTFTRGIYRSWFLLHDKYSACLFALIALFFIFLLIILEKLLRGKGISYSTIKMNTDYYHTWQVKGKIALILIYLICLVPILIGFVVPIIPLLYWSMERIGTFITSTKFYVSIFNSIYVAFFTAIITVIISIIMSYIVRKKESLSYAIKFVVMGYAIPNTIVAVSVMVLLGSLSSFFSSYFSVTLIGTVFGLMYSYVFKFLAVSLGPIESGLNKVPREIDWSSSLMGHNMISTCVNVHIPMIQKSVVVGFLLVFVDVIKELAATLIIRPFNFDTMTTRMYELIGDERYADAAPYALIVVLVGLVSVVILCKIFQYDRTKYSKVIV</sequence>
<protein>
    <submittedName>
        <fullName evidence="10">Iron ABC transporter permease</fullName>
    </submittedName>
</protein>
<evidence type="ECO:0000256" key="8">
    <source>
        <dbReference type="RuleBase" id="RU363032"/>
    </source>
</evidence>
<proteinExistence type="inferred from homology"/>
<keyword evidence="6 8" id="KW-1133">Transmembrane helix</keyword>
<feature type="transmembrane region" description="Helical" evidence="8">
    <location>
        <begin position="364"/>
        <end position="385"/>
    </location>
</feature>
<feature type="transmembrane region" description="Helical" evidence="8">
    <location>
        <begin position="128"/>
        <end position="148"/>
    </location>
</feature>
<dbReference type="PANTHER" id="PTHR43357:SF3">
    <property type="entry name" value="FE(3+)-TRANSPORT SYSTEM PERMEASE PROTEIN FBPB 2"/>
    <property type="match status" value="1"/>
</dbReference>
<evidence type="ECO:0000256" key="3">
    <source>
        <dbReference type="ARBA" id="ARBA00022475"/>
    </source>
</evidence>
<dbReference type="RefSeq" id="WP_158406328.1">
    <property type="nucleotide sequence ID" value="NZ_CP033454.1"/>
</dbReference>
<feature type="transmembrane region" description="Helical" evidence="8">
    <location>
        <begin position="505"/>
        <end position="527"/>
    </location>
</feature>
<evidence type="ECO:0000313" key="11">
    <source>
        <dbReference type="Proteomes" id="UP000422822"/>
    </source>
</evidence>
<keyword evidence="2 8" id="KW-0813">Transport</keyword>
<dbReference type="InterPro" id="IPR000515">
    <property type="entry name" value="MetI-like"/>
</dbReference>
<dbReference type="GO" id="GO:0055085">
    <property type="term" value="P:transmembrane transport"/>
    <property type="evidence" value="ECO:0007669"/>
    <property type="project" value="InterPro"/>
</dbReference>
<keyword evidence="11" id="KW-1185">Reference proteome</keyword>
<keyword evidence="3" id="KW-1003">Cell membrane</keyword>
<feature type="transmembrane region" description="Helical" evidence="8">
    <location>
        <begin position="52"/>
        <end position="74"/>
    </location>
</feature>
<dbReference type="Proteomes" id="UP000422822">
    <property type="component" value="Chromosome"/>
</dbReference>
<feature type="domain" description="ABC transmembrane type-1" evidence="9">
    <location>
        <begin position="48"/>
        <end position="256"/>
    </location>
</feature>
<evidence type="ECO:0000256" key="6">
    <source>
        <dbReference type="ARBA" id="ARBA00022989"/>
    </source>
</evidence>
<reference evidence="10 11" key="1">
    <citation type="submission" date="2018-10" db="EMBL/GenBank/DDBJ databases">
        <title>Propagation and draft genome sequences of three atypical Erhlichia ruminantium isolates.</title>
        <authorList>
            <person name="Liebenberg J."/>
            <person name="Steyn H."/>
            <person name="Josemans A."/>
            <person name="Zweygarth E."/>
        </authorList>
    </citation>
    <scope>NUCLEOTIDE SEQUENCE [LARGE SCALE GENOMIC DNA]</scope>
    <source>
        <strain evidence="10 11">Omatjenne</strain>
    </source>
</reference>
<gene>
    <name evidence="10" type="ORF">EDL80_00850</name>
</gene>
<feature type="domain" description="ABC transmembrane type-1" evidence="9">
    <location>
        <begin position="327"/>
        <end position="523"/>
    </location>
</feature>
<dbReference type="PROSITE" id="PS50928">
    <property type="entry name" value="ABC_TM1"/>
    <property type="match status" value="2"/>
</dbReference>
<keyword evidence="7 8" id="KW-0472">Membrane</keyword>
<feature type="transmembrane region" description="Helical" evidence="8">
    <location>
        <begin position="331"/>
        <end position="352"/>
    </location>
</feature>
<dbReference type="CDD" id="cd06261">
    <property type="entry name" value="TM_PBP2"/>
    <property type="match status" value="1"/>
</dbReference>
<accession>A0AAE6UIB5</accession>